<comment type="caution">
    <text evidence="2">The sequence shown here is derived from an EMBL/GenBank/DDBJ whole genome shotgun (WGS) entry which is preliminary data.</text>
</comment>
<sequence>MIALLRSDAYRVLHSRWIWGVVAIVAFLLLAPALMMRWTSMGPVRYDDLTNSALAMTGVQMLAAAMASIVCCDRTDIGFSRSILSSLGERARMVWFAEKCVFSLLLAAVLIVFVFVVGLLALPVSGVPVADLEPAWQVAAWLGCTWLCAAPYVALTVLVAQLTRNEGVTTVFAVLAAGGLLEGGIVIGIDALCYLAGGNFLDFSSAVAPWLPSQIVGIVGQGAVTLLSSDNAAHLSGAVRALIVCLPLTVAVTAVDALLVSRRDVA</sequence>
<evidence type="ECO:0000313" key="3">
    <source>
        <dbReference type="Proteomes" id="UP001194273"/>
    </source>
</evidence>
<keyword evidence="1" id="KW-0472">Membrane</keyword>
<gene>
    <name evidence="2" type="ORF">INF26_08175</name>
</gene>
<feature type="transmembrane region" description="Helical" evidence="1">
    <location>
        <begin position="172"/>
        <end position="197"/>
    </location>
</feature>
<feature type="transmembrane region" description="Helical" evidence="1">
    <location>
        <begin position="238"/>
        <end position="260"/>
    </location>
</feature>
<evidence type="ECO:0000256" key="1">
    <source>
        <dbReference type="SAM" id="Phobius"/>
    </source>
</evidence>
<protein>
    <recommendedName>
        <fullName evidence="4">ABC transporter permease</fullName>
    </recommendedName>
</protein>
<organism evidence="2 3">
    <name type="scientific">Thermophilibacter gallinarum</name>
    <dbReference type="NCBI Taxonomy" id="2779357"/>
    <lineage>
        <taxon>Bacteria</taxon>
        <taxon>Bacillati</taxon>
        <taxon>Actinomycetota</taxon>
        <taxon>Coriobacteriia</taxon>
        <taxon>Coriobacteriales</taxon>
        <taxon>Atopobiaceae</taxon>
        <taxon>Thermophilibacter</taxon>
    </lineage>
</organism>
<dbReference type="EMBL" id="JADCJZ010000003">
    <property type="protein sequence ID" value="MBE5024822.1"/>
    <property type="molecule type" value="Genomic_DNA"/>
</dbReference>
<evidence type="ECO:0008006" key="4">
    <source>
        <dbReference type="Google" id="ProtNLM"/>
    </source>
</evidence>
<accession>A0ABR9QUU3</accession>
<keyword evidence="1" id="KW-1133">Transmembrane helix</keyword>
<proteinExistence type="predicted"/>
<feature type="transmembrane region" description="Helical" evidence="1">
    <location>
        <begin position="100"/>
        <end position="126"/>
    </location>
</feature>
<evidence type="ECO:0000313" key="2">
    <source>
        <dbReference type="EMBL" id="MBE5024822.1"/>
    </source>
</evidence>
<feature type="transmembrane region" description="Helical" evidence="1">
    <location>
        <begin position="17"/>
        <end position="36"/>
    </location>
</feature>
<name>A0ABR9QUU3_9ACTN</name>
<dbReference type="RefSeq" id="WP_193530445.1">
    <property type="nucleotide sequence ID" value="NZ_JADCJZ010000003.1"/>
</dbReference>
<dbReference type="Proteomes" id="UP001194273">
    <property type="component" value="Unassembled WGS sequence"/>
</dbReference>
<feature type="transmembrane region" description="Helical" evidence="1">
    <location>
        <begin position="138"/>
        <end position="160"/>
    </location>
</feature>
<keyword evidence="3" id="KW-1185">Reference proteome</keyword>
<reference evidence="2 3" key="1">
    <citation type="submission" date="2020-10" db="EMBL/GenBank/DDBJ databases">
        <title>ChiBAC.</title>
        <authorList>
            <person name="Zenner C."/>
            <person name="Hitch T.C.A."/>
            <person name="Clavel T."/>
        </authorList>
    </citation>
    <scope>NUCLEOTIDE SEQUENCE [LARGE SCALE GENOMIC DNA]</scope>
    <source>
        <strain evidence="2 3">DSM 107455</strain>
    </source>
</reference>
<keyword evidence="1" id="KW-0812">Transmembrane</keyword>